<gene>
    <name evidence="1" type="ORF">DFH08DRAFT_695743</name>
</gene>
<sequence length="146" mass="16672">TLYCAKQRHHMTGSVTRAHCRNLGHPHILAVSDTNYLLQLVKHKPTTFLDKYTHYMEKYCHLPVSITTIHCTFERAGLNVKRVQQMASERDPLQAGAFLHCVAQYPAHYLVSTEEMSKDNQIYARLWGREPMGGCVEVGAPFVCKQ</sequence>
<protein>
    <submittedName>
        <fullName evidence="1">Uncharacterized protein</fullName>
    </submittedName>
</protein>
<organism evidence="1 2">
    <name type="scientific">Mycena albidolilacea</name>
    <dbReference type="NCBI Taxonomy" id="1033008"/>
    <lineage>
        <taxon>Eukaryota</taxon>
        <taxon>Fungi</taxon>
        <taxon>Dikarya</taxon>
        <taxon>Basidiomycota</taxon>
        <taxon>Agaricomycotina</taxon>
        <taxon>Agaricomycetes</taxon>
        <taxon>Agaricomycetidae</taxon>
        <taxon>Agaricales</taxon>
        <taxon>Marasmiineae</taxon>
        <taxon>Mycenaceae</taxon>
        <taxon>Mycena</taxon>
    </lineage>
</organism>
<comment type="caution">
    <text evidence="1">The sequence shown here is derived from an EMBL/GenBank/DDBJ whole genome shotgun (WGS) entry which is preliminary data.</text>
</comment>
<accession>A0AAD7A7R0</accession>
<evidence type="ECO:0000313" key="1">
    <source>
        <dbReference type="EMBL" id="KAJ7350836.1"/>
    </source>
</evidence>
<feature type="non-terminal residue" evidence="1">
    <location>
        <position position="1"/>
    </location>
</feature>
<keyword evidence="2" id="KW-1185">Reference proteome</keyword>
<dbReference type="Proteomes" id="UP001218218">
    <property type="component" value="Unassembled WGS sequence"/>
</dbReference>
<dbReference type="AlphaFoldDB" id="A0AAD7A7R0"/>
<reference evidence="1" key="1">
    <citation type="submission" date="2023-03" db="EMBL/GenBank/DDBJ databases">
        <title>Massive genome expansion in bonnet fungi (Mycena s.s.) driven by repeated elements and novel gene families across ecological guilds.</title>
        <authorList>
            <consortium name="Lawrence Berkeley National Laboratory"/>
            <person name="Harder C.B."/>
            <person name="Miyauchi S."/>
            <person name="Viragh M."/>
            <person name="Kuo A."/>
            <person name="Thoen E."/>
            <person name="Andreopoulos B."/>
            <person name="Lu D."/>
            <person name="Skrede I."/>
            <person name="Drula E."/>
            <person name="Henrissat B."/>
            <person name="Morin E."/>
            <person name="Kohler A."/>
            <person name="Barry K."/>
            <person name="LaButti K."/>
            <person name="Morin E."/>
            <person name="Salamov A."/>
            <person name="Lipzen A."/>
            <person name="Mereny Z."/>
            <person name="Hegedus B."/>
            <person name="Baldrian P."/>
            <person name="Stursova M."/>
            <person name="Weitz H."/>
            <person name="Taylor A."/>
            <person name="Grigoriev I.V."/>
            <person name="Nagy L.G."/>
            <person name="Martin F."/>
            <person name="Kauserud H."/>
        </authorList>
    </citation>
    <scope>NUCLEOTIDE SEQUENCE</scope>
    <source>
        <strain evidence="1">CBHHK002</strain>
    </source>
</reference>
<evidence type="ECO:0000313" key="2">
    <source>
        <dbReference type="Proteomes" id="UP001218218"/>
    </source>
</evidence>
<proteinExistence type="predicted"/>
<dbReference type="EMBL" id="JARIHO010000014">
    <property type="protein sequence ID" value="KAJ7350836.1"/>
    <property type="molecule type" value="Genomic_DNA"/>
</dbReference>
<name>A0AAD7A7R0_9AGAR</name>